<feature type="transmembrane region" description="Helical" evidence="1">
    <location>
        <begin position="112"/>
        <end position="132"/>
    </location>
</feature>
<dbReference type="Proteomes" id="UP000222824">
    <property type="component" value="Unassembled WGS sequence"/>
</dbReference>
<dbReference type="OrthoDB" id="86287at2157"/>
<feature type="transmembrane region" description="Helical" evidence="1">
    <location>
        <begin position="176"/>
        <end position="194"/>
    </location>
</feature>
<organism evidence="2 3">
    <name type="scientific">Halorubrum persicum</name>
    <dbReference type="NCBI Taxonomy" id="1383844"/>
    <lineage>
        <taxon>Archaea</taxon>
        <taxon>Methanobacteriati</taxon>
        <taxon>Methanobacteriota</taxon>
        <taxon>Stenosarchaea group</taxon>
        <taxon>Halobacteria</taxon>
        <taxon>Halobacteriales</taxon>
        <taxon>Haloferacaceae</taxon>
        <taxon>Halorubrum</taxon>
    </lineage>
</organism>
<dbReference type="AlphaFoldDB" id="A0A2G1WKF7"/>
<keyword evidence="3" id="KW-1185">Reference proteome</keyword>
<feature type="transmembrane region" description="Helical" evidence="1">
    <location>
        <begin position="58"/>
        <end position="79"/>
    </location>
</feature>
<dbReference type="RefSeq" id="WP_099254772.1">
    <property type="nucleotide sequence ID" value="NZ_NHOA01000037.1"/>
</dbReference>
<feature type="transmembrane region" description="Helical" evidence="1">
    <location>
        <begin position="251"/>
        <end position="270"/>
    </location>
</feature>
<gene>
    <name evidence="2" type="ORF">DJ69_05940</name>
</gene>
<name>A0A2G1WKF7_9EURY</name>
<dbReference type="PANTHER" id="PTHR43471">
    <property type="entry name" value="ABC TRANSPORTER PERMEASE"/>
    <property type="match status" value="1"/>
</dbReference>
<accession>A0A2G1WKF7</accession>
<keyword evidence="1" id="KW-1133">Transmembrane helix</keyword>
<sequence>MSLAAIAEKDFQDAVRSRGMLALAALFSLLVAAFAVVVRPGGQGGEQFATELLLRFFVGPFLVTTLVPLVGVVVGYNAVSGERESGSLKLLLSLPHSRADVVFGKVVGRGAALSLAVLTGFLLPGLVLFALAQTGALATFNVGAFLGYTVFAAVLGVVFVAIAVGCSAAAETQRRALIGGVAIYVLFVLLWGAVTGQFLDAASGLIDPLPVSQQRVSVFLRVANPTTGVELLSSAFLGEQLLSGETVNQQISAVSMLVFWTIAPPLLGLWKFDTDDL</sequence>
<evidence type="ECO:0000256" key="1">
    <source>
        <dbReference type="SAM" id="Phobius"/>
    </source>
</evidence>
<dbReference type="GO" id="GO:0140359">
    <property type="term" value="F:ABC-type transporter activity"/>
    <property type="evidence" value="ECO:0007669"/>
    <property type="project" value="InterPro"/>
</dbReference>
<protein>
    <submittedName>
        <fullName evidence="2">ABC transporter</fullName>
    </submittedName>
</protein>
<feature type="transmembrane region" description="Helical" evidence="1">
    <location>
        <begin position="144"/>
        <end position="164"/>
    </location>
</feature>
<comment type="caution">
    <text evidence="2">The sequence shown here is derived from an EMBL/GenBank/DDBJ whole genome shotgun (WGS) entry which is preliminary data.</text>
</comment>
<dbReference type="GO" id="GO:0005886">
    <property type="term" value="C:plasma membrane"/>
    <property type="evidence" value="ECO:0007669"/>
    <property type="project" value="UniProtKB-SubCell"/>
</dbReference>
<keyword evidence="1" id="KW-0472">Membrane</keyword>
<feature type="transmembrane region" description="Helical" evidence="1">
    <location>
        <begin position="20"/>
        <end position="38"/>
    </location>
</feature>
<evidence type="ECO:0000313" key="3">
    <source>
        <dbReference type="Proteomes" id="UP000222824"/>
    </source>
</evidence>
<dbReference type="EMBL" id="NHOA01000037">
    <property type="protein sequence ID" value="PHQ39480.1"/>
    <property type="molecule type" value="Genomic_DNA"/>
</dbReference>
<dbReference type="PANTHER" id="PTHR43471:SF1">
    <property type="entry name" value="ABC TRANSPORTER PERMEASE PROTEIN NOSY-RELATED"/>
    <property type="match status" value="1"/>
</dbReference>
<keyword evidence="1" id="KW-0812">Transmembrane</keyword>
<dbReference type="Pfam" id="PF12679">
    <property type="entry name" value="ABC2_membrane_2"/>
    <property type="match status" value="1"/>
</dbReference>
<evidence type="ECO:0000313" key="2">
    <source>
        <dbReference type="EMBL" id="PHQ39480.1"/>
    </source>
</evidence>
<reference evidence="2 3" key="1">
    <citation type="journal article" date="2014" name="Front. Microbiol.">
        <title>Population and genomic analysis of the genus Halorubrum.</title>
        <authorList>
            <person name="Fullmer M.S."/>
            <person name="Soucy S.M."/>
            <person name="Swithers K.S."/>
            <person name="Makkay A.M."/>
            <person name="Wheeler R."/>
            <person name="Ventosa A."/>
            <person name="Gogarten J.P."/>
            <person name="Papke R.T."/>
        </authorList>
    </citation>
    <scope>NUCLEOTIDE SEQUENCE [LARGE SCALE GENOMIC DNA]</scope>
    <source>
        <strain evidence="2 3">C49</strain>
    </source>
</reference>
<proteinExistence type="predicted"/>